<accession>A0A934QXS0</accession>
<sequence length="538" mass="58588">MSAASVTDPQSKVLRGLYLKLFLRGRTSRGLDSRQLPKSVTKRLAATMLFYALAGGICLLWGDTTLFSLSLYLHASTLMFIGMFVASSAGEVLFNKDEAEILLHRPVNPRAMLWAKISVLLQVSLLLAVAYNAPGMWKGSFMGISHPLYAVAHAVSTVMEAFFCTGSVVVIYQLCLRWFGREKLDGLMTTAQVVMTLVIVAGSQAAPHLARYLPGDVRITGDTWWFFLLPPAWFSGLDEVLMGRATASSWALAICGAAVTGITLALAFGKLAGSYQSGLRMLNEEKAMKPRVAGKAKLLDRLPALPLLRWWLRHPLERAGFLLTAAYMLRDRDVKLRLYPGIAPMMMMPAIFLINGARGRTEDFMILMAGSYLPLVPMMGMSLLRFSKDWQATDIFHATPIAGPGHLIIGARKAVTCLLVVPAVLVVAAVCWWITGSIRSLESILPGLLALPIYSRILACRAEHLPLSVPGEEAKSAGRGLYVMLGMFSALAIGGVAAVAKSYGYLYPLLAVEFLATCVFAVLLDLKVGRLAWTARSE</sequence>
<keyword evidence="1" id="KW-0812">Transmembrane</keyword>
<feature type="transmembrane region" description="Helical" evidence="1">
    <location>
        <begin position="113"/>
        <end position="131"/>
    </location>
</feature>
<feature type="transmembrane region" description="Helical" evidence="1">
    <location>
        <begin position="250"/>
        <end position="272"/>
    </location>
</feature>
<evidence type="ECO:0000256" key="1">
    <source>
        <dbReference type="SAM" id="Phobius"/>
    </source>
</evidence>
<keyword evidence="1" id="KW-1133">Transmembrane helix</keyword>
<gene>
    <name evidence="2" type="ORF">JIN84_03530</name>
</gene>
<proteinExistence type="predicted"/>
<comment type="caution">
    <text evidence="2">The sequence shown here is derived from an EMBL/GenBank/DDBJ whole genome shotgun (WGS) entry which is preliminary data.</text>
</comment>
<feature type="transmembrane region" description="Helical" evidence="1">
    <location>
        <begin position="44"/>
        <end position="62"/>
    </location>
</feature>
<evidence type="ECO:0000313" key="3">
    <source>
        <dbReference type="Proteomes" id="UP000600139"/>
    </source>
</evidence>
<feature type="transmembrane region" description="Helical" evidence="1">
    <location>
        <begin position="187"/>
        <end position="206"/>
    </location>
</feature>
<dbReference type="AlphaFoldDB" id="A0A934QXS0"/>
<dbReference type="RefSeq" id="WP_200349625.1">
    <property type="nucleotide sequence ID" value="NZ_BAABHZ010000010.1"/>
</dbReference>
<keyword evidence="3" id="KW-1185">Reference proteome</keyword>
<feature type="transmembrane region" description="Helical" evidence="1">
    <location>
        <begin position="338"/>
        <end position="358"/>
    </location>
</feature>
<dbReference type="EMBL" id="JAENIK010000004">
    <property type="protein sequence ID" value="MBK1814668.1"/>
    <property type="molecule type" value="Genomic_DNA"/>
</dbReference>
<reference evidence="2" key="1">
    <citation type="submission" date="2021-01" db="EMBL/GenBank/DDBJ databases">
        <title>Modified the classification status of verrucomicrobia.</title>
        <authorList>
            <person name="Feng X."/>
        </authorList>
    </citation>
    <scope>NUCLEOTIDE SEQUENCE</scope>
    <source>
        <strain evidence="2">JCM 18052</strain>
    </source>
</reference>
<organism evidence="2 3">
    <name type="scientific">Luteolibacter yonseiensis</name>
    <dbReference type="NCBI Taxonomy" id="1144680"/>
    <lineage>
        <taxon>Bacteria</taxon>
        <taxon>Pseudomonadati</taxon>
        <taxon>Verrucomicrobiota</taxon>
        <taxon>Verrucomicrobiia</taxon>
        <taxon>Verrucomicrobiales</taxon>
        <taxon>Verrucomicrobiaceae</taxon>
        <taxon>Luteolibacter</taxon>
    </lineage>
</organism>
<name>A0A934QXS0_9BACT</name>
<dbReference type="Proteomes" id="UP000600139">
    <property type="component" value="Unassembled WGS sequence"/>
</dbReference>
<evidence type="ECO:0000313" key="2">
    <source>
        <dbReference type="EMBL" id="MBK1814668.1"/>
    </source>
</evidence>
<feature type="transmembrane region" description="Helical" evidence="1">
    <location>
        <begin position="151"/>
        <end position="175"/>
    </location>
</feature>
<feature type="transmembrane region" description="Helical" evidence="1">
    <location>
        <begin position="480"/>
        <end position="499"/>
    </location>
</feature>
<feature type="transmembrane region" description="Helical" evidence="1">
    <location>
        <begin position="74"/>
        <end position="93"/>
    </location>
</feature>
<keyword evidence="1" id="KW-0472">Membrane</keyword>
<feature type="transmembrane region" description="Helical" evidence="1">
    <location>
        <begin position="505"/>
        <end position="526"/>
    </location>
</feature>
<feature type="transmembrane region" description="Helical" evidence="1">
    <location>
        <begin position="364"/>
        <end position="384"/>
    </location>
</feature>
<feature type="transmembrane region" description="Helical" evidence="1">
    <location>
        <begin position="414"/>
        <end position="435"/>
    </location>
</feature>
<protein>
    <submittedName>
        <fullName evidence="2">Uncharacterized protein</fullName>
    </submittedName>
</protein>